<reference evidence="10" key="1">
    <citation type="submission" date="2018-06" db="EMBL/GenBank/DDBJ databases">
        <authorList>
            <person name="Zhirakovskaya E."/>
        </authorList>
    </citation>
    <scope>NUCLEOTIDE SEQUENCE</scope>
</reference>
<evidence type="ECO:0000256" key="4">
    <source>
        <dbReference type="ARBA" id="ARBA00022989"/>
    </source>
</evidence>
<keyword evidence="10" id="KW-0808">Transferase</keyword>
<keyword evidence="3 9" id="KW-0812">Transmembrane</keyword>
<evidence type="ECO:0000313" key="10">
    <source>
        <dbReference type="EMBL" id="VAW87420.1"/>
    </source>
</evidence>
<dbReference type="PANTHER" id="PTHR14269">
    <property type="entry name" value="CDP-DIACYLGLYCEROL--GLYCEROL-3-PHOSPHATE 3-PHOSPHATIDYLTRANSFERASE-RELATED"/>
    <property type="match status" value="1"/>
</dbReference>
<dbReference type="InterPro" id="IPR004570">
    <property type="entry name" value="Phosphatidylglycerol_P_synth"/>
</dbReference>
<dbReference type="PIRSF" id="PIRSF000847">
    <property type="entry name" value="Phos_ph_gly_syn"/>
    <property type="match status" value="1"/>
</dbReference>
<sequence length="186" mass="20917">MKKRDIPNCISIFRIIFVIPVIYLLLVEQYTIALFMFLIAGLSDALDGFLAKRYNWESPLGSVLDPIADKLLLVSTYFALCWLGHIPVWLVIAVIARDVIIVIGAFSFYFLVGRYDMVPSWLSKINTCTQILLGLVVVSSLSFTSISVNVVDFLILVVLLTTILSGADYVLTWGKRAWRAKRKHAS</sequence>
<keyword evidence="8" id="KW-1208">Phospholipid metabolism</keyword>
<evidence type="ECO:0000256" key="9">
    <source>
        <dbReference type="SAM" id="Phobius"/>
    </source>
</evidence>
<dbReference type="Gene3D" id="1.20.120.1760">
    <property type="match status" value="1"/>
</dbReference>
<protein>
    <submittedName>
        <fullName evidence="10">CDP-diacylglycerol--glycerol-3-phosphate 3-phosphatidyltransferase</fullName>
        <ecNumber evidence="10">2.7.8.5</ecNumber>
    </submittedName>
</protein>
<dbReference type="AlphaFoldDB" id="A0A3B0ZEH2"/>
<comment type="subcellular location">
    <subcellularLocation>
        <location evidence="1">Membrane</location>
        <topology evidence="1">Multi-pass membrane protein</topology>
    </subcellularLocation>
</comment>
<dbReference type="GO" id="GO:0008444">
    <property type="term" value="F:CDP-diacylglycerol-glycerol-3-phosphate 3-phosphatidyltransferase activity"/>
    <property type="evidence" value="ECO:0007669"/>
    <property type="project" value="UniProtKB-EC"/>
</dbReference>
<dbReference type="EMBL" id="UOFO01000123">
    <property type="protein sequence ID" value="VAW87420.1"/>
    <property type="molecule type" value="Genomic_DNA"/>
</dbReference>
<dbReference type="InterPro" id="IPR043130">
    <property type="entry name" value="CDP-OH_PTrfase_TM_dom"/>
</dbReference>
<keyword evidence="4 9" id="KW-1133">Transmembrane helix</keyword>
<dbReference type="InterPro" id="IPR000462">
    <property type="entry name" value="CDP-OH_P_trans"/>
</dbReference>
<dbReference type="EC" id="2.7.8.5" evidence="10"/>
<keyword evidence="5" id="KW-0443">Lipid metabolism</keyword>
<dbReference type="GO" id="GO:0046474">
    <property type="term" value="P:glycerophospholipid biosynthetic process"/>
    <property type="evidence" value="ECO:0007669"/>
    <property type="project" value="TreeGrafter"/>
</dbReference>
<dbReference type="InterPro" id="IPR050324">
    <property type="entry name" value="CDP-alcohol_PTase-I"/>
</dbReference>
<dbReference type="Pfam" id="PF01066">
    <property type="entry name" value="CDP-OH_P_transf"/>
    <property type="match status" value="1"/>
</dbReference>
<proteinExistence type="predicted"/>
<evidence type="ECO:0000256" key="6">
    <source>
        <dbReference type="ARBA" id="ARBA00023136"/>
    </source>
</evidence>
<gene>
    <name evidence="10" type="ORF">MNBD_GAMMA16-1802</name>
</gene>
<evidence type="ECO:0000256" key="2">
    <source>
        <dbReference type="ARBA" id="ARBA00022516"/>
    </source>
</evidence>
<name>A0A3B0ZEH2_9ZZZZ</name>
<evidence type="ECO:0000256" key="1">
    <source>
        <dbReference type="ARBA" id="ARBA00004141"/>
    </source>
</evidence>
<feature type="transmembrane region" description="Helical" evidence="9">
    <location>
        <begin position="153"/>
        <end position="174"/>
    </location>
</feature>
<keyword evidence="2" id="KW-0444">Lipid biosynthesis</keyword>
<evidence type="ECO:0000256" key="5">
    <source>
        <dbReference type="ARBA" id="ARBA00023098"/>
    </source>
</evidence>
<keyword evidence="7" id="KW-0594">Phospholipid biosynthesis</keyword>
<feature type="transmembrane region" description="Helical" evidence="9">
    <location>
        <begin position="99"/>
        <end position="115"/>
    </location>
</feature>
<organism evidence="10">
    <name type="scientific">hydrothermal vent metagenome</name>
    <dbReference type="NCBI Taxonomy" id="652676"/>
    <lineage>
        <taxon>unclassified sequences</taxon>
        <taxon>metagenomes</taxon>
        <taxon>ecological metagenomes</taxon>
    </lineage>
</organism>
<feature type="transmembrane region" description="Helical" evidence="9">
    <location>
        <begin position="127"/>
        <end position="147"/>
    </location>
</feature>
<evidence type="ECO:0000256" key="3">
    <source>
        <dbReference type="ARBA" id="ARBA00022692"/>
    </source>
</evidence>
<keyword evidence="6 9" id="KW-0472">Membrane</keyword>
<dbReference type="PANTHER" id="PTHR14269:SF11">
    <property type="entry name" value="CDP-DIACYLGLYCEROL--GLYCEROL-3-PHOSPHATE 3-PHOSPHATIDYLTRANSFERASE"/>
    <property type="match status" value="1"/>
</dbReference>
<feature type="transmembrane region" description="Helical" evidence="9">
    <location>
        <begin position="32"/>
        <end position="50"/>
    </location>
</feature>
<dbReference type="GO" id="GO:0016020">
    <property type="term" value="C:membrane"/>
    <property type="evidence" value="ECO:0007669"/>
    <property type="project" value="UniProtKB-SubCell"/>
</dbReference>
<accession>A0A3B0ZEH2</accession>
<evidence type="ECO:0000256" key="8">
    <source>
        <dbReference type="ARBA" id="ARBA00023264"/>
    </source>
</evidence>
<evidence type="ECO:0000256" key="7">
    <source>
        <dbReference type="ARBA" id="ARBA00023209"/>
    </source>
</evidence>